<dbReference type="GO" id="GO:0005886">
    <property type="term" value="C:plasma membrane"/>
    <property type="evidence" value="ECO:0007669"/>
    <property type="project" value="TreeGrafter"/>
</dbReference>
<dbReference type="RefSeq" id="WP_101540190.1">
    <property type="nucleotide sequence ID" value="NZ_PKGS01000002.1"/>
</dbReference>
<proteinExistence type="predicted"/>
<dbReference type="EMBL" id="PKGS01000002">
    <property type="protein sequence ID" value="PKZ17119.1"/>
    <property type="molecule type" value="Genomic_DNA"/>
</dbReference>
<evidence type="ECO:0000259" key="1">
    <source>
        <dbReference type="Pfam" id="PF04282"/>
    </source>
</evidence>
<dbReference type="Pfam" id="PF13596">
    <property type="entry name" value="PAS_10"/>
    <property type="match status" value="1"/>
</dbReference>
<name>A0A2I1MAL9_9FIRM</name>
<dbReference type="InterPro" id="IPR035965">
    <property type="entry name" value="PAS-like_dom_sf"/>
</dbReference>
<evidence type="ECO:0000313" key="2">
    <source>
        <dbReference type="EMBL" id="PKZ17119.1"/>
    </source>
</evidence>
<dbReference type="Pfam" id="PF04282">
    <property type="entry name" value="DUF438"/>
    <property type="match status" value="1"/>
</dbReference>
<dbReference type="InterPro" id="IPR007380">
    <property type="entry name" value="DUF438"/>
</dbReference>
<comment type="caution">
    <text evidence="2">The sequence shown here is derived from an EMBL/GenBank/DDBJ whole genome shotgun (WGS) entry which is preliminary data.</text>
</comment>
<dbReference type="PANTHER" id="PTHR39966">
    <property type="entry name" value="BLL2471 PROTEIN-RELATED"/>
    <property type="match status" value="1"/>
</dbReference>
<accession>A0A2I1MAL9</accession>
<dbReference type="SUPFAM" id="SSF55785">
    <property type="entry name" value="PYP-like sensor domain (PAS domain)"/>
    <property type="match status" value="1"/>
</dbReference>
<reference evidence="2 3" key="1">
    <citation type="submission" date="2017-12" db="EMBL/GenBank/DDBJ databases">
        <title>Phylogenetic diversity of female urinary microbiome.</title>
        <authorList>
            <person name="Thomas-White K."/>
            <person name="Wolfe A.J."/>
        </authorList>
    </citation>
    <scope>NUCLEOTIDE SEQUENCE [LARGE SCALE GENOMIC DNA]</scope>
    <source>
        <strain evidence="2 3">UMB0119</strain>
    </source>
</reference>
<sequence>MKIDINENIAKLIHSNETLKNDLISIGFIGLDNPLMIKNMANKMSIKRGAKLLGISEIESKLESLGYEVIDSSLDNDVIERQKLIKSYIRRLSDGENIENVRKDFKENFDGVSSSEIMDAEQTLLSEGMDKDEVRKLCDVHSSLFHGMTENENIKKTYENDVLKYFSNENNNINKALETYNALPVEEKFAESKELKRLLNIHYRKKGDLIYPLLKSKYNKPGPSEVMWGVDYEILKSFSKAIKNKDLDLLENTLARAEEMTYKEENILFPLLEENLSDEDYSNIYNDLSEYDHDINNNQIKTYNKASKQKDENTEGYIYFSKGRLRVDQLEALLDTMNIEITFVDEEDINSYYNNHNGDKVFKRPKSSLGRDVYSCHPPQAERKVRKIISDLKSGARDKVVVIRDIAGSDYTVTYYGVWDKKGNYKGILETVQNMDFYKSYLKKWNKL</sequence>
<organism evidence="2 3">
    <name type="scientific">Anaerococcus octavius</name>
    <dbReference type="NCBI Taxonomy" id="54007"/>
    <lineage>
        <taxon>Bacteria</taxon>
        <taxon>Bacillati</taxon>
        <taxon>Bacillota</taxon>
        <taxon>Tissierellia</taxon>
        <taxon>Tissierellales</taxon>
        <taxon>Peptoniphilaceae</taxon>
        <taxon>Anaerococcus</taxon>
    </lineage>
</organism>
<keyword evidence="3" id="KW-1185">Reference proteome</keyword>
<dbReference type="PANTHER" id="PTHR39966:SF3">
    <property type="entry name" value="DUF438 DOMAIN-CONTAINING PROTEIN"/>
    <property type="match status" value="1"/>
</dbReference>
<dbReference type="Proteomes" id="UP000234335">
    <property type="component" value="Unassembled WGS sequence"/>
</dbReference>
<evidence type="ECO:0000313" key="3">
    <source>
        <dbReference type="Proteomes" id="UP000234335"/>
    </source>
</evidence>
<dbReference type="Gene3D" id="1.10.3910.10">
    <property type="entry name" value="SP0561-like"/>
    <property type="match status" value="1"/>
</dbReference>
<dbReference type="SUPFAM" id="SSF140683">
    <property type="entry name" value="SP0561-like"/>
    <property type="match status" value="1"/>
</dbReference>
<dbReference type="AlphaFoldDB" id="A0A2I1MAL9"/>
<gene>
    <name evidence="2" type="ORF">CYJ34_04875</name>
</gene>
<protein>
    <submittedName>
        <fullName evidence="2">DUF438 domain-containing protein</fullName>
    </submittedName>
</protein>
<dbReference type="Gene3D" id="3.30.450.20">
    <property type="entry name" value="PAS domain"/>
    <property type="match status" value="1"/>
</dbReference>
<dbReference type="InterPro" id="IPR038062">
    <property type="entry name" value="ScdA-like_N_sf"/>
</dbReference>
<feature type="domain" description="DUF438" evidence="1">
    <location>
        <begin position="85"/>
        <end position="149"/>
    </location>
</feature>